<dbReference type="PANTHER" id="PTHR38663:SF1">
    <property type="entry name" value="L-ORNITHINE N(5)-MONOOXYGENASE"/>
    <property type="match status" value="1"/>
</dbReference>
<accession>A0ABY4EJP4</accession>
<protein>
    <submittedName>
        <fullName evidence="1">FAD-dependent oxidoreductase</fullName>
    </submittedName>
</protein>
<gene>
    <name evidence="1" type="ORF">MUN89_20990</name>
</gene>
<dbReference type="SUPFAM" id="SSF51905">
    <property type="entry name" value="FAD/NAD(P)-binding domain"/>
    <property type="match status" value="1"/>
</dbReference>
<name>A0ABY4EJP4_9BACI</name>
<sequence length="209" mass="23457">MTAAHLAFTLTNVNSIQSVALVKRHPFRIKDFDSDPGWLGPKYLKNYHQVDCYEKRRTLIKQARHTGSITRELHVKLKRQMRTGKLHIHTTEIDHAAPMKDSVKLVTSNRETIIGDYLLLATGAEADVPGKGWLKPIIDQLNLPCAPCGFPIVNSSLEWKDGLFVAGALAELEVGPVSRNISGLEKQQIGLRKQHRGSRNCQVKYQLLC</sequence>
<proteinExistence type="predicted"/>
<evidence type="ECO:0000313" key="2">
    <source>
        <dbReference type="Proteomes" id="UP000831787"/>
    </source>
</evidence>
<dbReference type="EMBL" id="CP095073">
    <property type="protein sequence ID" value="UOQ44293.1"/>
    <property type="molecule type" value="Genomic_DNA"/>
</dbReference>
<dbReference type="Proteomes" id="UP000831787">
    <property type="component" value="Chromosome"/>
</dbReference>
<dbReference type="RefSeq" id="WP_244710131.1">
    <property type="nucleotide sequence ID" value="NZ_CP095073.1"/>
</dbReference>
<organism evidence="1 2">
    <name type="scientific">Halobacillus salinarum</name>
    <dbReference type="NCBI Taxonomy" id="2932257"/>
    <lineage>
        <taxon>Bacteria</taxon>
        <taxon>Bacillati</taxon>
        <taxon>Bacillota</taxon>
        <taxon>Bacilli</taxon>
        <taxon>Bacillales</taxon>
        <taxon>Bacillaceae</taxon>
        <taxon>Halobacillus</taxon>
    </lineage>
</organism>
<dbReference type="PANTHER" id="PTHR38663">
    <property type="match status" value="1"/>
</dbReference>
<evidence type="ECO:0000313" key="1">
    <source>
        <dbReference type="EMBL" id="UOQ44293.1"/>
    </source>
</evidence>
<keyword evidence="2" id="KW-1185">Reference proteome</keyword>
<dbReference type="InterPro" id="IPR036188">
    <property type="entry name" value="FAD/NAD-bd_sf"/>
</dbReference>
<dbReference type="Gene3D" id="3.50.50.60">
    <property type="entry name" value="FAD/NAD(P)-binding domain"/>
    <property type="match status" value="1"/>
</dbReference>
<reference evidence="1 2" key="1">
    <citation type="submission" date="2022-04" db="EMBL/GenBank/DDBJ databases">
        <title>Halobacillus sp. isolated from saltern.</title>
        <authorList>
            <person name="Won M."/>
            <person name="Lee C.-M."/>
            <person name="Woen H.-Y."/>
            <person name="Kwon S.-W."/>
        </authorList>
    </citation>
    <scope>NUCLEOTIDE SEQUENCE [LARGE SCALE GENOMIC DNA]</scope>
    <source>
        <strain evidence="1 2">SSBR10-3</strain>
    </source>
</reference>